<dbReference type="Pfam" id="PF13516">
    <property type="entry name" value="LRR_6"/>
    <property type="match status" value="1"/>
</dbReference>
<keyword evidence="5" id="KW-1185">Reference proteome</keyword>
<dbReference type="RefSeq" id="WP_411916093.1">
    <property type="nucleotide sequence ID" value="NZ_BAAFSF010000004.1"/>
</dbReference>
<dbReference type="EMBL" id="BAAFSF010000004">
    <property type="protein sequence ID" value="GAB1252337.1"/>
    <property type="molecule type" value="Genomic_DNA"/>
</dbReference>
<organism evidence="4 5">
    <name type="scientific">Porphyromonas miyakawae</name>
    <dbReference type="NCBI Taxonomy" id="3137470"/>
    <lineage>
        <taxon>Bacteria</taxon>
        <taxon>Pseudomonadati</taxon>
        <taxon>Bacteroidota</taxon>
        <taxon>Bacteroidia</taxon>
        <taxon>Bacteroidales</taxon>
        <taxon>Porphyromonadaceae</taxon>
        <taxon>Porphyromonas</taxon>
    </lineage>
</organism>
<gene>
    <name evidence="4" type="ORF">Tsumi_14430</name>
</gene>
<dbReference type="PANTHER" id="PTHR47566:SF1">
    <property type="entry name" value="PROTEIN NUD1"/>
    <property type="match status" value="1"/>
</dbReference>
<dbReference type="Proteomes" id="UP001628220">
    <property type="component" value="Unassembled WGS sequence"/>
</dbReference>
<keyword evidence="2" id="KW-0677">Repeat</keyword>
<dbReference type="InterPro" id="IPR001611">
    <property type="entry name" value="Leu-rich_rpt"/>
</dbReference>
<proteinExistence type="predicted"/>
<dbReference type="PANTHER" id="PTHR47566">
    <property type="match status" value="1"/>
</dbReference>
<feature type="signal peptide" evidence="3">
    <location>
        <begin position="1"/>
        <end position="19"/>
    </location>
</feature>
<feature type="chain" id="PRO_5045946753" evidence="3">
    <location>
        <begin position="20"/>
        <end position="436"/>
    </location>
</feature>
<evidence type="ECO:0000256" key="2">
    <source>
        <dbReference type="ARBA" id="ARBA00022737"/>
    </source>
</evidence>
<name>A0ABQ0E3N5_9PORP</name>
<dbReference type="PROSITE" id="PS51257">
    <property type="entry name" value="PROKAR_LIPOPROTEIN"/>
    <property type="match status" value="1"/>
</dbReference>
<comment type="caution">
    <text evidence="4">The sequence shown here is derived from an EMBL/GenBank/DDBJ whole genome shotgun (WGS) entry which is preliminary data.</text>
</comment>
<evidence type="ECO:0000256" key="1">
    <source>
        <dbReference type="ARBA" id="ARBA00022614"/>
    </source>
</evidence>
<keyword evidence="3" id="KW-0732">Signal</keyword>
<dbReference type="InterPro" id="IPR052574">
    <property type="entry name" value="CDIRP"/>
</dbReference>
<sequence>MKRLITPLLLLGFWVSCFASLQAGPLRAKEGSLSFTSAKENGKDKTVKLTVRFSGALEITGATGTLQDGIEGTLTLTGGPVTLKGDIYFFTASQQSLTSVDLTNASGLTFLDLSLNQLKQVDLSALPLLKELRIEYNKLEALDLSKNPELAKVYCYVNNIPKLDLSNQKELWLLTCFGNKLTSLDISSCPKLTKLSFDNNPISGGVDFTKNLLLENIWCASTKMTSIDVTKNTKLKQFIINNNTLKEVDLSHNPELNLLYIAKNQFSALDISNKPNLRALWVFQNQIKQAAMQNIVEALPMCGANEQAQFIVINSKSSKEGNECRISQVTTAKEKNWLVYDVHSAEEDFSDMIPYGGSATELVMGQRIHFTQGKDFVRVEGAQPNDVVRIITLRAENVMMQEADGSGVAEMSTTPLAQGVYLLMVNDKLISKLILK</sequence>
<accession>A0ABQ0E3N5</accession>
<evidence type="ECO:0000256" key="3">
    <source>
        <dbReference type="SAM" id="SignalP"/>
    </source>
</evidence>
<evidence type="ECO:0000313" key="4">
    <source>
        <dbReference type="EMBL" id="GAB1252337.1"/>
    </source>
</evidence>
<dbReference type="InterPro" id="IPR032675">
    <property type="entry name" value="LRR_dom_sf"/>
</dbReference>
<protein>
    <submittedName>
        <fullName evidence="4">Uncharacterized protein</fullName>
    </submittedName>
</protein>
<reference evidence="4 5" key="1">
    <citation type="journal article" date="2025" name="Int. J. Syst. Evol. Microbiol.">
        <title>Desulfovibrio falkowii sp. nov., Porphyromonas miyakawae sp. nov., Mediterraneibacter flintii sp. nov. and Owariibacterium komagatae gen. nov., sp. nov., isolated from human faeces.</title>
        <authorList>
            <person name="Hamaguchi T."/>
            <person name="Ohara M."/>
            <person name="Hisatomi A."/>
            <person name="Sekiguchi K."/>
            <person name="Takeda J.I."/>
            <person name="Ueyama J."/>
            <person name="Ito M."/>
            <person name="Nishiwaki H."/>
            <person name="Ogi T."/>
            <person name="Hirayama M."/>
            <person name="Ohkuma M."/>
            <person name="Sakamoto M."/>
            <person name="Ohno K."/>
        </authorList>
    </citation>
    <scope>NUCLEOTIDE SEQUENCE [LARGE SCALE GENOMIC DNA]</scope>
    <source>
        <strain evidence="4 5">13CB11C</strain>
    </source>
</reference>
<evidence type="ECO:0000313" key="5">
    <source>
        <dbReference type="Proteomes" id="UP001628220"/>
    </source>
</evidence>
<keyword evidence="1" id="KW-0433">Leucine-rich repeat</keyword>
<dbReference type="Gene3D" id="3.80.10.10">
    <property type="entry name" value="Ribonuclease Inhibitor"/>
    <property type="match status" value="1"/>
</dbReference>
<dbReference type="SUPFAM" id="SSF52058">
    <property type="entry name" value="L domain-like"/>
    <property type="match status" value="1"/>
</dbReference>